<keyword evidence="1" id="KW-0472">Membrane</keyword>
<dbReference type="Proteomes" id="UP000186156">
    <property type="component" value="Unassembled WGS sequence"/>
</dbReference>
<proteinExistence type="predicted"/>
<protein>
    <submittedName>
        <fullName evidence="2">Uncharacterized protein</fullName>
    </submittedName>
</protein>
<feature type="transmembrane region" description="Helical" evidence="1">
    <location>
        <begin position="6"/>
        <end position="29"/>
    </location>
</feature>
<name>A0A1N7L2F4_9BACL</name>
<dbReference type="OrthoDB" id="2376202at2"/>
<reference evidence="3" key="1">
    <citation type="submission" date="2017-01" db="EMBL/GenBank/DDBJ databases">
        <authorList>
            <person name="Varghese N."/>
            <person name="Submissions S."/>
        </authorList>
    </citation>
    <scope>NUCLEOTIDE SEQUENCE [LARGE SCALE GENOMIC DNA]</scope>
    <source>
        <strain evidence="3">DSM 16176</strain>
    </source>
</reference>
<keyword evidence="3" id="KW-1185">Reference proteome</keyword>
<dbReference type="STRING" id="252246.SAMN05421799_102368"/>
<evidence type="ECO:0000313" key="3">
    <source>
        <dbReference type="Proteomes" id="UP000186156"/>
    </source>
</evidence>
<keyword evidence="1" id="KW-1133">Transmembrane helix</keyword>
<feature type="transmembrane region" description="Helical" evidence="1">
    <location>
        <begin position="93"/>
        <end position="114"/>
    </location>
</feature>
<accession>A0A1N7L2F4</accession>
<dbReference type="EMBL" id="FTOO01000002">
    <property type="protein sequence ID" value="SIS68038.1"/>
    <property type="molecule type" value="Genomic_DNA"/>
</dbReference>
<keyword evidence="1" id="KW-0812">Transmembrane</keyword>
<dbReference type="AlphaFoldDB" id="A0A1N7L2F4"/>
<feature type="transmembrane region" description="Helical" evidence="1">
    <location>
        <begin position="67"/>
        <end position="87"/>
    </location>
</feature>
<organism evidence="2 3">
    <name type="scientific">Alicyclobacillus vulcanalis</name>
    <dbReference type="NCBI Taxonomy" id="252246"/>
    <lineage>
        <taxon>Bacteria</taxon>
        <taxon>Bacillati</taxon>
        <taxon>Bacillota</taxon>
        <taxon>Bacilli</taxon>
        <taxon>Bacillales</taxon>
        <taxon>Alicyclobacillaceae</taxon>
        <taxon>Alicyclobacillus</taxon>
    </lineage>
</organism>
<feature type="transmembrane region" description="Helical" evidence="1">
    <location>
        <begin position="126"/>
        <end position="152"/>
    </location>
</feature>
<dbReference type="RefSeq" id="WP_076345342.1">
    <property type="nucleotide sequence ID" value="NZ_FTOO01000002.1"/>
</dbReference>
<evidence type="ECO:0000313" key="2">
    <source>
        <dbReference type="EMBL" id="SIS68038.1"/>
    </source>
</evidence>
<gene>
    <name evidence="2" type="ORF">SAMN05421799_102368</name>
</gene>
<evidence type="ECO:0000256" key="1">
    <source>
        <dbReference type="SAM" id="Phobius"/>
    </source>
</evidence>
<sequence length="162" mass="18139">MVQQAVPAIFFLIVGLIAFVIGLAVYIYASIVFYRVLKKTGVSKPWAAWIPVYNSIKMLNAIGMRGWWVLVPMVIGAIGLILSPPHAYDAFRWPFIVCTTIAAIIIATWFARLFRGFGMSPVFGYFYAGVGIPVLNFICIVVVYVGLSIIAFRRDVVWWGVR</sequence>